<evidence type="ECO:0000256" key="2">
    <source>
        <dbReference type="ARBA" id="ARBA00007495"/>
    </source>
</evidence>
<keyword evidence="6 9" id="KW-0119">Carbohydrate metabolism</keyword>
<dbReference type="EMBL" id="CP053069">
    <property type="protein sequence ID" value="QJR11191.1"/>
    <property type="molecule type" value="Genomic_DNA"/>
</dbReference>
<dbReference type="KEGG" id="uru:DSM104443_02264"/>
<dbReference type="SUPFAM" id="SSF51445">
    <property type="entry name" value="(Trans)glycosidases"/>
    <property type="match status" value="1"/>
</dbReference>
<gene>
    <name evidence="11" type="primary">xynZ</name>
    <name evidence="11" type="ORF">DSM104443_02264</name>
</gene>
<dbReference type="PANTHER" id="PTHR31490:SF88">
    <property type="entry name" value="BETA-XYLANASE"/>
    <property type="match status" value="1"/>
</dbReference>
<dbReference type="RefSeq" id="WP_171092314.1">
    <property type="nucleotide sequence ID" value="NZ_CP053069.1"/>
</dbReference>
<dbReference type="Gene3D" id="3.20.20.80">
    <property type="entry name" value="Glycosidases"/>
    <property type="match status" value="1"/>
</dbReference>
<keyword evidence="5 9" id="KW-0378">Hydrolase</keyword>
<dbReference type="PROSITE" id="PS51318">
    <property type="entry name" value="TAT"/>
    <property type="match status" value="1"/>
</dbReference>
<evidence type="ECO:0000256" key="3">
    <source>
        <dbReference type="ARBA" id="ARBA00022651"/>
    </source>
</evidence>
<evidence type="ECO:0000259" key="10">
    <source>
        <dbReference type="PROSITE" id="PS51760"/>
    </source>
</evidence>
<keyword evidence="3 11" id="KW-0858">Xylan degradation</keyword>
<dbReference type="InterPro" id="IPR044846">
    <property type="entry name" value="GH10"/>
</dbReference>
<name>A0A6M4GV48_9PROT</name>
<dbReference type="SMART" id="SM00633">
    <property type="entry name" value="Glyco_10"/>
    <property type="match status" value="1"/>
</dbReference>
<accession>A0A6M4GV48</accession>
<feature type="domain" description="GH10" evidence="10">
    <location>
        <begin position="44"/>
        <end position="378"/>
    </location>
</feature>
<comment type="similarity">
    <text evidence="2 9">Belongs to the glycosyl hydrolase 10 (cellulase F) family.</text>
</comment>
<keyword evidence="12" id="KW-1185">Reference proteome</keyword>
<reference evidence="11 12" key="1">
    <citation type="submission" date="2020-04" db="EMBL/GenBank/DDBJ databases">
        <title>Usitatibacter rugosus gen. nov., sp. nov. and Usitatibacter palustris sp. nov., novel members of Usitatibacteraceae fam. nov. within the order Nitrosomonadales isolated from soil.</title>
        <authorList>
            <person name="Huber K.J."/>
            <person name="Neumann-Schaal M."/>
            <person name="Geppert A."/>
            <person name="Luckner M."/>
            <person name="Wanner G."/>
            <person name="Overmann J."/>
        </authorList>
    </citation>
    <scope>NUCLEOTIDE SEQUENCE [LARGE SCALE GENOMIC DNA]</scope>
    <source>
        <strain evidence="11 12">0125_3</strain>
    </source>
</reference>
<dbReference type="PROSITE" id="PS51760">
    <property type="entry name" value="GH10_2"/>
    <property type="match status" value="1"/>
</dbReference>
<evidence type="ECO:0000313" key="12">
    <source>
        <dbReference type="Proteomes" id="UP000501534"/>
    </source>
</evidence>
<evidence type="ECO:0000313" key="11">
    <source>
        <dbReference type="EMBL" id="QJR11191.1"/>
    </source>
</evidence>
<evidence type="ECO:0000256" key="9">
    <source>
        <dbReference type="RuleBase" id="RU361174"/>
    </source>
</evidence>
<evidence type="ECO:0000256" key="1">
    <source>
        <dbReference type="ARBA" id="ARBA00000681"/>
    </source>
</evidence>
<evidence type="ECO:0000256" key="4">
    <source>
        <dbReference type="ARBA" id="ARBA00022729"/>
    </source>
</evidence>
<dbReference type="Pfam" id="PF00331">
    <property type="entry name" value="Glyco_hydro_10"/>
    <property type="match status" value="1"/>
</dbReference>
<evidence type="ECO:0000256" key="6">
    <source>
        <dbReference type="ARBA" id="ARBA00023277"/>
    </source>
</evidence>
<protein>
    <recommendedName>
        <fullName evidence="9">Beta-xylanase</fullName>
        <ecNumber evidence="9">3.2.1.8</ecNumber>
    </recommendedName>
</protein>
<dbReference type="AlphaFoldDB" id="A0A6M4GV48"/>
<dbReference type="InterPro" id="IPR001000">
    <property type="entry name" value="GH10_dom"/>
</dbReference>
<dbReference type="GO" id="GO:0045493">
    <property type="term" value="P:xylan catabolic process"/>
    <property type="evidence" value="ECO:0007669"/>
    <property type="project" value="UniProtKB-KW"/>
</dbReference>
<dbReference type="Proteomes" id="UP000501534">
    <property type="component" value="Chromosome"/>
</dbReference>
<dbReference type="GO" id="GO:0031176">
    <property type="term" value="F:endo-1,4-beta-xylanase activity"/>
    <property type="evidence" value="ECO:0007669"/>
    <property type="project" value="UniProtKB-EC"/>
</dbReference>
<proteinExistence type="inferred from homology"/>
<dbReference type="PANTHER" id="PTHR31490">
    <property type="entry name" value="GLYCOSYL HYDROLASE"/>
    <property type="match status" value="1"/>
</dbReference>
<keyword evidence="4" id="KW-0732">Signal</keyword>
<comment type="catalytic activity">
    <reaction evidence="1 9">
        <text>Endohydrolysis of (1-&gt;4)-beta-D-xylosidic linkages in xylans.</text>
        <dbReference type="EC" id="3.2.1.8"/>
    </reaction>
</comment>
<organism evidence="11 12">
    <name type="scientific">Usitatibacter rugosus</name>
    <dbReference type="NCBI Taxonomy" id="2732067"/>
    <lineage>
        <taxon>Bacteria</taxon>
        <taxon>Pseudomonadati</taxon>
        <taxon>Pseudomonadota</taxon>
        <taxon>Betaproteobacteria</taxon>
        <taxon>Nitrosomonadales</taxon>
        <taxon>Usitatibacteraceae</taxon>
        <taxon>Usitatibacter</taxon>
    </lineage>
</organism>
<keyword evidence="8 9" id="KW-0624">Polysaccharide degradation</keyword>
<dbReference type="InterPro" id="IPR017853">
    <property type="entry name" value="GH"/>
</dbReference>
<evidence type="ECO:0000256" key="5">
    <source>
        <dbReference type="ARBA" id="ARBA00022801"/>
    </source>
</evidence>
<evidence type="ECO:0000256" key="8">
    <source>
        <dbReference type="ARBA" id="ARBA00023326"/>
    </source>
</evidence>
<dbReference type="PRINTS" id="PR00134">
    <property type="entry name" value="GLHYDRLASE10"/>
</dbReference>
<dbReference type="InterPro" id="IPR006311">
    <property type="entry name" value="TAT_signal"/>
</dbReference>
<keyword evidence="7 9" id="KW-0326">Glycosidase</keyword>
<dbReference type="EC" id="3.2.1.8" evidence="9"/>
<evidence type="ECO:0000256" key="7">
    <source>
        <dbReference type="ARBA" id="ARBA00023295"/>
    </source>
</evidence>
<sequence>MSEPRSPSRRDFSKALLGASLGTLAPLGSALATPAPGSLDAIARAKGLRVGNAMGRGTTGPRANVRFEDPAYRALMARECSLFVAENETKWQHLQPRPDTFRPEASDEMFAWAKKEGMAIRGHCLVWQTPRWLPDWVNKHDYGANPKAEAERILRTHISQTCKHFSRDVYSWDVVNEAIDPVTGDHRVNVLNSKLGNVEQIDLCFRLAKEHAPNAKLVYNDYMRWDERSAKHRSGVLQLLRDLRKRGTPIDALGLQGHIGYWPDNEATGLGGPAQWRKFLDEATAMDLDLLITEFDVSDKGLPTEVPARDAQVAAIAKEFLDVTLSYTRLREFLFWGMANRQSWLQEWIPRADKTMVRGCPFDEKLQPTPLYTALADAFRAMPQRT</sequence>